<gene>
    <name evidence="4" type="ORF">PCOR1329_LOCUS68313</name>
</gene>
<evidence type="ECO:0000256" key="3">
    <source>
        <dbReference type="SAM" id="SignalP"/>
    </source>
</evidence>
<feature type="compositionally biased region" description="Low complexity" evidence="2">
    <location>
        <begin position="560"/>
        <end position="569"/>
    </location>
</feature>
<sequence length="1779" mass="194760">MLAHSPTTAAGAIVAFWAGFAAHGWLGPAVVPEPDWPRGGPGHELEDPSTSSSFTSVTREPCPAFDPQIHCPAPPAPPAPTPASPEALRVVGEGVTATVEVPVVPASAIVVALQAFVGWGCCRWCEGRAAARRGLEPVGEARIHYSSDPGWTHERILCWPTAADLSEWMAYTAGNHLYPEGRADYTSVVKWTGKRVYPPGTTNVVAFRRPLTNEELLSVVKRGRGEAIADHGNAAATWAGTGVTWTGRRLAVPDVMAVDAPRVRLSPNAVVRGRYGVDQDSLGEWFPIEYVTDDAMERWREDKLVAADKLRPAREALEERLFPGREAGAGGTRTPPPEPEGGGLGPEWVATHEKEDLRTCWIDTDETGARFKEWRKVVQESTQEIFSDSSIRGPPACLEICREMYRHGGTPKMWFQEWCKEQGVTRKDRAYHEVQTLIEVLYLAGTYDQLNMGALASLEVVSRRLLQYVEAYAHGAENANWGAAKHLGGTTNPLDLVPDALRSYASRLSKEEQELEALRMRSRVPGAAPADGAGAAAAALPAAPRSALRELMRPAGAAVEAGGAAEGGECPTVSRRTKGSSGLRGSACLPIAPLAALPDDWCDGLTPGQRRRWLRDGNAACKSLNYLHGGEHRGGTAPEGSVSQRKMDLIRADVQQRVFSAARRWIDVDSAIIEKEALAKLLKGKAGYAPLGSTSMGSYEYSRVSLPDSVLDAPSLAQMLPAEARIFLEEYSTKMLLPPREAALIRELHGLPGCHTDPLLLQRPRSCAKFVRRALKIGLVTLTRRPLSVLGLFFVKKKDGERLRLIVDCRRSNALFRPPPGVDLLSGEGLGRIEVPVLKEGDLSELRVVLGVGDVADCFHRMKLDGDIRRYFCWPPLLASATGETLIEGQAAGDSEMVWPMSQSLPMGFSWSLFFAQAANQSRLDRQPSLARSLRLSDRGPPLVLRRGPHNEDLGHFMYVDNAGVLGLSDTAVRSALYEAQSDFDRDHLKFHEVELHVGGGRSLGCHLDGARLCTRPTDERFAAVRKGLRCLLRQRKVAGWQLEMVLGHMTFMALVRRELLSIFHAVYAFVTSSYHTFSVLWPTVREELECFLGLMVMLEARWDRDWMPFVYSSDASLYGYGVAEAEFDSAQVALVGRISELSRWRLGAGLARQHAFESAGFLLNSETGEVVRDAEGAPRRLDSELLDILNSERWECDPGFPEVPHELLHDSHWKTVMADRWVFADDILRLEARALVKRTLQRGSLPPQAPAAGSPQEPAASAPRRVRTLSPGASASSSAAAPPARRARVLDASQGLDARLVAAAPPHCPAQTDTVEAFLETPAGKLTPASAGVPAAAVDAGASQSYESSDVEERRLVTASRRNLELRGKARVRRAIQAHGSDIWRHGHNTGLSYLEKRSVGARSLETYRECALAFCAWAGFLLTAMPASAVLDVKLVEYMNKLFLEGVKSWRGEKLIAAMMFFHPDYGKSGGLYMPRALRTLRGWKRLSPSRSRKPLVFAIWAGIAVEMARLGAPLAGVMVLIMVECYLRPGEMLGLTSNSFLPPCSHAVDNWVLLLFPESGTARSKTGSSDDSIPIDSGRMAWMHHIYRALRDRGSSQPLLGLTYPQFLALFRRAAHNIGVDAVPYQGRHSGASLDRASNRRTQEEVQKRGRWATLTSVKRYEKAGRLNESWEGLSELTKSFCVAALRVLEDAQKAPYLLDLFAGGGGVAAWARKLGMPAISLDLRPGADQDVCSAANLRIIADHFRRGLIRAVMIAPPCASFSLARNRYPPMIVKQ</sequence>
<reference evidence="4" key="1">
    <citation type="submission" date="2023-10" db="EMBL/GenBank/DDBJ databases">
        <authorList>
            <person name="Chen Y."/>
            <person name="Shah S."/>
            <person name="Dougan E. K."/>
            <person name="Thang M."/>
            <person name="Chan C."/>
        </authorList>
    </citation>
    <scope>NUCLEOTIDE SEQUENCE [LARGE SCALE GENOMIC DNA]</scope>
</reference>
<feature type="region of interest" description="Disordered" evidence="2">
    <location>
        <begin position="321"/>
        <end position="345"/>
    </location>
</feature>
<evidence type="ECO:0000256" key="1">
    <source>
        <dbReference type="ARBA" id="ARBA00023172"/>
    </source>
</evidence>
<dbReference type="InterPro" id="IPR011010">
    <property type="entry name" value="DNA_brk_join_enz"/>
</dbReference>
<feature type="compositionally biased region" description="Low complexity" evidence="2">
    <location>
        <begin position="1271"/>
        <end position="1285"/>
    </location>
</feature>
<feature type="region of interest" description="Disordered" evidence="2">
    <location>
        <begin position="1245"/>
        <end position="1290"/>
    </location>
</feature>
<dbReference type="EMBL" id="CAUYUJ010018904">
    <property type="protein sequence ID" value="CAK0887180.1"/>
    <property type="molecule type" value="Genomic_DNA"/>
</dbReference>
<keyword evidence="3" id="KW-0732">Signal</keyword>
<accession>A0ABN9WPU3</accession>
<feature type="signal peptide" evidence="3">
    <location>
        <begin position="1"/>
        <end position="22"/>
    </location>
</feature>
<keyword evidence="1" id="KW-0233">DNA recombination</keyword>
<dbReference type="Gene3D" id="1.10.443.10">
    <property type="entry name" value="Intergrase catalytic core"/>
    <property type="match status" value="1"/>
</dbReference>
<evidence type="ECO:0008006" key="6">
    <source>
        <dbReference type="Google" id="ProtNLM"/>
    </source>
</evidence>
<organism evidence="4 5">
    <name type="scientific">Prorocentrum cordatum</name>
    <dbReference type="NCBI Taxonomy" id="2364126"/>
    <lineage>
        <taxon>Eukaryota</taxon>
        <taxon>Sar</taxon>
        <taxon>Alveolata</taxon>
        <taxon>Dinophyceae</taxon>
        <taxon>Prorocentrales</taxon>
        <taxon>Prorocentraceae</taxon>
        <taxon>Prorocentrum</taxon>
    </lineage>
</organism>
<evidence type="ECO:0000313" key="4">
    <source>
        <dbReference type="EMBL" id="CAK0887180.1"/>
    </source>
</evidence>
<evidence type="ECO:0000313" key="5">
    <source>
        <dbReference type="Proteomes" id="UP001189429"/>
    </source>
</evidence>
<dbReference type="SUPFAM" id="SSF56349">
    <property type="entry name" value="DNA breaking-rejoining enzymes"/>
    <property type="match status" value="1"/>
</dbReference>
<dbReference type="InterPro" id="IPR013762">
    <property type="entry name" value="Integrase-like_cat_sf"/>
</dbReference>
<dbReference type="Proteomes" id="UP001189429">
    <property type="component" value="Unassembled WGS sequence"/>
</dbReference>
<comment type="caution">
    <text evidence="4">The sequence shown here is derived from an EMBL/GenBank/DDBJ whole genome shotgun (WGS) entry which is preliminary data.</text>
</comment>
<evidence type="ECO:0000256" key="2">
    <source>
        <dbReference type="SAM" id="MobiDB-lite"/>
    </source>
</evidence>
<feature type="region of interest" description="Disordered" evidence="2">
    <location>
        <begin position="560"/>
        <end position="583"/>
    </location>
</feature>
<feature type="compositionally biased region" description="Polar residues" evidence="2">
    <location>
        <begin position="48"/>
        <end position="57"/>
    </location>
</feature>
<feature type="chain" id="PRO_5046300966" description="DNA-directed DNA polymerase" evidence="3">
    <location>
        <begin position="23"/>
        <end position="1779"/>
    </location>
</feature>
<protein>
    <recommendedName>
        <fullName evidence="6">DNA-directed DNA polymerase</fullName>
    </recommendedName>
</protein>
<keyword evidence="5" id="KW-1185">Reference proteome</keyword>
<proteinExistence type="predicted"/>
<name>A0ABN9WPU3_9DINO</name>
<feature type="region of interest" description="Disordered" evidence="2">
    <location>
        <begin position="33"/>
        <end position="57"/>
    </location>
</feature>